<keyword evidence="2 4" id="KW-0479">Metal-binding</keyword>
<dbReference type="PRINTS" id="PR00465">
    <property type="entry name" value="EP450IV"/>
</dbReference>
<evidence type="ECO:0000313" key="5">
    <source>
        <dbReference type="EMBL" id="OSX72844.1"/>
    </source>
</evidence>
<gene>
    <name evidence="5" type="ORF">BU14_0400s0003</name>
</gene>
<dbReference type="InterPro" id="IPR036396">
    <property type="entry name" value="Cyt_P450_sf"/>
</dbReference>
<dbReference type="PANTHER" id="PTHR24305:SF166">
    <property type="entry name" value="CYTOCHROME P450 12A4, MITOCHONDRIAL-RELATED"/>
    <property type="match status" value="1"/>
</dbReference>
<dbReference type="Proteomes" id="UP000218209">
    <property type="component" value="Unassembled WGS sequence"/>
</dbReference>
<keyword evidence="3 4" id="KW-0408">Iron</keyword>
<dbReference type="GO" id="GO:0016705">
    <property type="term" value="F:oxidoreductase activity, acting on paired donors, with incorporation or reduction of molecular oxygen"/>
    <property type="evidence" value="ECO:0007669"/>
    <property type="project" value="InterPro"/>
</dbReference>
<feature type="binding site" description="axial binding residue" evidence="4">
    <location>
        <position position="509"/>
    </location>
    <ligand>
        <name>heme</name>
        <dbReference type="ChEBI" id="CHEBI:30413"/>
    </ligand>
    <ligandPart>
        <name>Fe</name>
        <dbReference type="ChEBI" id="CHEBI:18248"/>
    </ligandPart>
</feature>
<dbReference type="OrthoDB" id="3945418at2759"/>
<evidence type="ECO:0000313" key="6">
    <source>
        <dbReference type="Proteomes" id="UP000218209"/>
    </source>
</evidence>
<evidence type="ECO:0000256" key="4">
    <source>
        <dbReference type="PIRSR" id="PIRSR602403-1"/>
    </source>
</evidence>
<keyword evidence="4" id="KW-0349">Heme</keyword>
<dbReference type="PANTHER" id="PTHR24305">
    <property type="entry name" value="CYTOCHROME P450"/>
    <property type="match status" value="1"/>
</dbReference>
<dbReference type="GO" id="GO:0020037">
    <property type="term" value="F:heme binding"/>
    <property type="evidence" value="ECO:0007669"/>
    <property type="project" value="InterPro"/>
</dbReference>
<dbReference type="GO" id="GO:0005506">
    <property type="term" value="F:iron ion binding"/>
    <property type="evidence" value="ECO:0007669"/>
    <property type="project" value="InterPro"/>
</dbReference>
<evidence type="ECO:0000256" key="1">
    <source>
        <dbReference type="ARBA" id="ARBA00010617"/>
    </source>
</evidence>
<evidence type="ECO:0008006" key="7">
    <source>
        <dbReference type="Google" id="ProtNLM"/>
    </source>
</evidence>
<dbReference type="EMBL" id="KV919034">
    <property type="protein sequence ID" value="OSX72844.1"/>
    <property type="molecule type" value="Genomic_DNA"/>
</dbReference>
<dbReference type="InterPro" id="IPR002403">
    <property type="entry name" value="Cyt_P450_E_grp-IV"/>
</dbReference>
<organism evidence="5 6">
    <name type="scientific">Porphyra umbilicalis</name>
    <name type="common">Purple laver</name>
    <name type="synonym">Red alga</name>
    <dbReference type="NCBI Taxonomy" id="2786"/>
    <lineage>
        <taxon>Eukaryota</taxon>
        <taxon>Rhodophyta</taxon>
        <taxon>Bangiophyceae</taxon>
        <taxon>Bangiales</taxon>
        <taxon>Bangiaceae</taxon>
        <taxon>Porphyra</taxon>
    </lineage>
</organism>
<accession>A0A1X6NW50</accession>
<dbReference type="PRINTS" id="PR00385">
    <property type="entry name" value="P450"/>
</dbReference>
<sequence>MGSATLPPRPVAAAAIAAAAATACFAAPILLGCGRVGAALAAILAASLTAVTWPRFATDTLGLHGTIFPVPAGPGDWPILGRAAQFKSAVTSRSLCLVYAGWRVAAGARNFAVWTAGTRRIWVTHPEDVRYVMARVNPPRDVKLLAPMGLVISPNMLLLTAGESHTRTRRLLQGPLNTDAVLAMAVRVVLADVGGATGRFGAALAAAAGREAAAADDEVGSTDGPGGGSPLRFEDLCEQLTLSVIHQVLVSAPVPDQVFVDKIHSALPLTMAAMGVPAPKLLARRAVARLRAVGEYFIASYTNHEVARRAAYADGSWNPNPPKDVLDVLLADIDEPKGAYRGDRIRSAADFMLFLSAGYDTTAHSIEWGILTLCRHPEAQDRVLTEARDVLGCPPTTAAADLPITPTTLARMPILHAVWKEVIRLYPPTAGGPSRRPVANLTLPSDGSVIPAGTAIKLSQYVVLHDEEAYPDPYAFRPDRWLPTDAAGRAAAKAAEVAWAPFGTGPVSCPGRRLSELEWKTTVVCTLWGYRLGLAWGEPVRGLDLVTLRPTPFGVRVTRRSAAP</sequence>
<name>A0A1X6NW50_PORUM</name>
<dbReference type="GO" id="GO:0004497">
    <property type="term" value="F:monooxygenase activity"/>
    <property type="evidence" value="ECO:0007669"/>
    <property type="project" value="InterPro"/>
</dbReference>
<dbReference type="Gene3D" id="1.10.630.10">
    <property type="entry name" value="Cytochrome P450"/>
    <property type="match status" value="1"/>
</dbReference>
<dbReference type="Pfam" id="PF00067">
    <property type="entry name" value="p450"/>
    <property type="match status" value="1"/>
</dbReference>
<evidence type="ECO:0000256" key="2">
    <source>
        <dbReference type="ARBA" id="ARBA00022723"/>
    </source>
</evidence>
<dbReference type="InterPro" id="IPR050121">
    <property type="entry name" value="Cytochrome_P450_monoxygenase"/>
</dbReference>
<protein>
    <recommendedName>
        <fullName evidence="7">Cytochrome P450</fullName>
    </recommendedName>
</protein>
<proteinExistence type="inferred from homology"/>
<dbReference type="SUPFAM" id="SSF48264">
    <property type="entry name" value="Cytochrome P450"/>
    <property type="match status" value="1"/>
</dbReference>
<comment type="similarity">
    <text evidence="1">Belongs to the cytochrome P450 family.</text>
</comment>
<keyword evidence="6" id="KW-1185">Reference proteome</keyword>
<comment type="cofactor">
    <cofactor evidence="4">
        <name>heme</name>
        <dbReference type="ChEBI" id="CHEBI:30413"/>
    </cofactor>
</comment>
<dbReference type="AlphaFoldDB" id="A0A1X6NW50"/>
<dbReference type="CDD" id="cd00302">
    <property type="entry name" value="cytochrome_P450"/>
    <property type="match status" value="1"/>
</dbReference>
<dbReference type="InterPro" id="IPR001128">
    <property type="entry name" value="Cyt_P450"/>
</dbReference>
<reference evidence="5 6" key="1">
    <citation type="submission" date="2017-03" db="EMBL/GenBank/DDBJ databases">
        <title>WGS assembly of Porphyra umbilicalis.</title>
        <authorList>
            <person name="Brawley S.H."/>
            <person name="Blouin N.A."/>
            <person name="Ficko-Blean E."/>
            <person name="Wheeler G.L."/>
            <person name="Lohr M."/>
            <person name="Goodson H.V."/>
            <person name="Jenkins J.W."/>
            <person name="Blaby-Haas C.E."/>
            <person name="Helliwell K.E."/>
            <person name="Chan C."/>
            <person name="Marriage T."/>
            <person name="Bhattacharya D."/>
            <person name="Klein A.S."/>
            <person name="Badis Y."/>
            <person name="Brodie J."/>
            <person name="Cao Y."/>
            <person name="Collen J."/>
            <person name="Dittami S.M."/>
            <person name="Gachon C.M."/>
            <person name="Green B.R."/>
            <person name="Karpowicz S."/>
            <person name="Kim J.W."/>
            <person name="Kudahl U."/>
            <person name="Lin S."/>
            <person name="Michel G."/>
            <person name="Mittag M."/>
            <person name="Olson B.J."/>
            <person name="Pangilinan J."/>
            <person name="Peng Y."/>
            <person name="Qiu H."/>
            <person name="Shu S."/>
            <person name="Singer J.T."/>
            <person name="Smith A.G."/>
            <person name="Sprecher B.N."/>
            <person name="Wagner V."/>
            <person name="Wang W."/>
            <person name="Wang Z.-Y."/>
            <person name="Yan J."/>
            <person name="Yarish C."/>
            <person name="Zoeuner-Riek S."/>
            <person name="Zhuang Y."/>
            <person name="Zou Y."/>
            <person name="Lindquist E.A."/>
            <person name="Grimwood J."/>
            <person name="Barry K."/>
            <person name="Rokhsar D.S."/>
            <person name="Schmutz J."/>
            <person name="Stiller J.W."/>
            <person name="Grossman A.R."/>
            <person name="Prochnik S.E."/>
        </authorList>
    </citation>
    <scope>NUCLEOTIDE SEQUENCE [LARGE SCALE GENOMIC DNA]</scope>
    <source>
        <strain evidence="5">4086291</strain>
    </source>
</reference>
<evidence type="ECO:0000256" key="3">
    <source>
        <dbReference type="ARBA" id="ARBA00023004"/>
    </source>
</evidence>